<dbReference type="AlphaFoldDB" id="A0A2P4Z9R4"/>
<feature type="compositionally biased region" description="Basic and acidic residues" evidence="1">
    <location>
        <begin position="167"/>
        <end position="203"/>
    </location>
</feature>
<dbReference type="RefSeq" id="XP_024404537.1">
    <property type="nucleotide sequence ID" value="XM_024550717.1"/>
</dbReference>
<name>A0A2P4Z9R4_9HYPO</name>
<feature type="domain" description="DUF8035" evidence="2">
    <location>
        <begin position="448"/>
        <end position="503"/>
    </location>
</feature>
<dbReference type="InterPro" id="IPR058348">
    <property type="entry name" value="DUF8035"/>
</dbReference>
<reference evidence="3 4" key="1">
    <citation type="journal article" date="2016" name="Genome Announc.">
        <title>Draft Whole-Genome Sequence of Trichoderma gamsii T6085, a Promising Biocontrol Agent of Fusarium Head Blight on Wheat.</title>
        <authorList>
            <person name="Baroncelli R."/>
            <person name="Zapparata A."/>
            <person name="Piaggeschi G."/>
            <person name="Sarrocco S."/>
            <person name="Vannacci G."/>
        </authorList>
    </citation>
    <scope>NUCLEOTIDE SEQUENCE [LARGE SCALE GENOMIC DNA]</scope>
    <source>
        <strain evidence="3 4">T6085</strain>
    </source>
</reference>
<feature type="region of interest" description="Disordered" evidence="1">
    <location>
        <begin position="1"/>
        <end position="203"/>
    </location>
</feature>
<feature type="region of interest" description="Disordered" evidence="1">
    <location>
        <begin position="275"/>
        <end position="294"/>
    </location>
</feature>
<evidence type="ECO:0000256" key="1">
    <source>
        <dbReference type="SAM" id="MobiDB-lite"/>
    </source>
</evidence>
<feature type="compositionally biased region" description="Basic residues" evidence="1">
    <location>
        <begin position="535"/>
        <end position="545"/>
    </location>
</feature>
<gene>
    <name evidence="3" type="ORF">TGAM01_v210106</name>
</gene>
<dbReference type="Pfam" id="PF26118">
    <property type="entry name" value="DUF8035"/>
    <property type="match status" value="1"/>
</dbReference>
<organism evidence="3 4">
    <name type="scientific">Trichoderma gamsii</name>
    <dbReference type="NCBI Taxonomy" id="398673"/>
    <lineage>
        <taxon>Eukaryota</taxon>
        <taxon>Fungi</taxon>
        <taxon>Dikarya</taxon>
        <taxon>Ascomycota</taxon>
        <taxon>Pezizomycotina</taxon>
        <taxon>Sordariomycetes</taxon>
        <taxon>Hypocreomycetidae</taxon>
        <taxon>Hypocreales</taxon>
        <taxon>Hypocreaceae</taxon>
        <taxon>Trichoderma</taxon>
    </lineage>
</organism>
<dbReference type="EMBL" id="JPDN02000056">
    <property type="protein sequence ID" value="PON21038.1"/>
    <property type="molecule type" value="Genomic_DNA"/>
</dbReference>
<feature type="compositionally biased region" description="Pro residues" evidence="1">
    <location>
        <begin position="96"/>
        <end position="106"/>
    </location>
</feature>
<feature type="compositionally biased region" description="Basic and acidic residues" evidence="1">
    <location>
        <begin position="64"/>
        <end position="79"/>
    </location>
</feature>
<evidence type="ECO:0000313" key="3">
    <source>
        <dbReference type="EMBL" id="PON21038.1"/>
    </source>
</evidence>
<evidence type="ECO:0000313" key="4">
    <source>
        <dbReference type="Proteomes" id="UP000054821"/>
    </source>
</evidence>
<dbReference type="Proteomes" id="UP000054821">
    <property type="component" value="Unassembled WGS sequence"/>
</dbReference>
<proteinExistence type="predicted"/>
<feature type="region of interest" description="Disordered" evidence="1">
    <location>
        <begin position="512"/>
        <end position="560"/>
    </location>
</feature>
<sequence length="560" mass="65636">MSLYDSEDDISVRVARHDRSPPAVRYVSSPPVRGPVYEYGTTPSYLGPEQRTTVLAAHLRNRSPPRDPRDPRDFRESPRNSRTAVGAGAGAGAGAPVPPPPAPAPAPIIINNRIYNEHDSDEEDEFYRRSRRPAAVPVVYRRSSRSRSRSRSRSSSRSSHGPRSGKMSRDEWEAEQARRDLELMRISQDREKEDRRREKEYREEAELRLTQRQLEVIKKREADEEAEKRIKMEIEFKQKELEFQRHKEREAEEEQQKRLRMEFEFKQKELEFKRHKDAEAAADEKRKRDKEYRDEAELRHAQLALEGIKKREAEAELEKRIKKEMELKRLKEEEEAAEEKRRRDALAHDAVERYKKAEADRIAHEQKIKEQNDKEYKRRLHDDLLKSGLDEHAIEAILSQKKVQKAPAPALPPPPGMAPGMPPGMAHPPGNMAMVPALPAPELHMERHTYTRMARRYLSIETLRTFNIDFEFDADPEYVLVKRWVPEWEQDQFWEHTKQVRERRTSRTTLMVEDTRHSSHSHHRSKSTDVEIVRKKSKHDRKRSKSPGPLLMYLAGARPS</sequence>
<protein>
    <recommendedName>
        <fullName evidence="2">DUF8035 domain-containing protein</fullName>
    </recommendedName>
</protein>
<accession>A0A2P4Z9R4</accession>
<keyword evidence="4" id="KW-1185">Reference proteome</keyword>
<evidence type="ECO:0000259" key="2">
    <source>
        <dbReference type="Pfam" id="PF26118"/>
    </source>
</evidence>
<dbReference type="GeneID" id="29989102"/>
<feature type="compositionally biased region" description="Basic residues" evidence="1">
    <location>
        <begin position="142"/>
        <end position="154"/>
    </location>
</feature>
<comment type="caution">
    <text evidence="3">The sequence shown here is derived from an EMBL/GenBank/DDBJ whole genome shotgun (WGS) entry which is preliminary data.</text>
</comment>